<organism evidence="1 2">
    <name type="scientific">Candidatus Magasanikbacteria bacterium CG_4_10_14_0_2_um_filter_33_14</name>
    <dbReference type="NCBI Taxonomy" id="1974636"/>
    <lineage>
        <taxon>Bacteria</taxon>
        <taxon>Candidatus Magasanikiibacteriota</taxon>
    </lineage>
</organism>
<dbReference type="AlphaFoldDB" id="A0A2M7VBX3"/>
<dbReference type="Proteomes" id="UP000231453">
    <property type="component" value="Unassembled WGS sequence"/>
</dbReference>
<evidence type="ECO:0000313" key="2">
    <source>
        <dbReference type="Proteomes" id="UP000231453"/>
    </source>
</evidence>
<reference evidence="2" key="1">
    <citation type="submission" date="2017-09" db="EMBL/GenBank/DDBJ databases">
        <title>Depth-based differentiation of microbial function through sediment-hosted aquifers and enrichment of novel symbionts in the deep terrestrial subsurface.</title>
        <authorList>
            <person name="Probst A.J."/>
            <person name="Ladd B."/>
            <person name="Jarett J.K."/>
            <person name="Geller-Mcgrath D.E."/>
            <person name="Sieber C.M.K."/>
            <person name="Emerson J.B."/>
            <person name="Anantharaman K."/>
            <person name="Thomas B.C."/>
            <person name="Malmstrom R."/>
            <person name="Stieglmeier M."/>
            <person name="Klingl A."/>
            <person name="Woyke T."/>
            <person name="Ryan C.M."/>
            <person name="Banfield J.F."/>
        </authorList>
    </citation>
    <scope>NUCLEOTIDE SEQUENCE [LARGE SCALE GENOMIC DNA]</scope>
</reference>
<evidence type="ECO:0000313" key="1">
    <source>
        <dbReference type="EMBL" id="PIZ96522.1"/>
    </source>
</evidence>
<proteinExistence type="predicted"/>
<gene>
    <name evidence="1" type="ORF">COX80_01100</name>
</gene>
<comment type="caution">
    <text evidence="1">The sequence shown here is derived from an EMBL/GenBank/DDBJ whole genome shotgun (WGS) entry which is preliminary data.</text>
</comment>
<dbReference type="EMBL" id="PFPL01000019">
    <property type="protein sequence ID" value="PIZ96522.1"/>
    <property type="molecule type" value="Genomic_DNA"/>
</dbReference>
<sequence length="140" mass="16357">MSDRKPLGAEGIVDWVKEKYYEEDLAQSTDNAKLDFIFGNYVISGTKKFSHEEIKEFLENIAKKVYKESKLKRENGLSLEEKKLIQRKIKKTIKILLKMQKNLGENYSSQENHEGNFQIANTLALDIDQLKYELKQINNL</sequence>
<name>A0A2M7VBX3_9BACT</name>
<protein>
    <submittedName>
        <fullName evidence="1">Uncharacterized protein</fullName>
    </submittedName>
</protein>
<accession>A0A2M7VBX3</accession>